<feature type="binding site" evidence="10">
    <location>
        <position position="314"/>
    </location>
    <ligand>
        <name>ATP</name>
        <dbReference type="ChEBI" id="CHEBI:30616"/>
    </ligand>
</feature>
<feature type="binding site" evidence="10">
    <location>
        <begin position="433"/>
        <end position="434"/>
    </location>
    <ligand>
        <name>ATP</name>
        <dbReference type="ChEBI" id="CHEBI:30616"/>
    </ligand>
</feature>
<keyword evidence="11" id="KW-0418">Kinase</keyword>
<feature type="binding site" evidence="10">
    <location>
        <begin position="229"/>
        <end position="237"/>
    </location>
    <ligand>
        <name>ATP</name>
        <dbReference type="ChEBI" id="CHEBI:30616"/>
    </ligand>
</feature>
<dbReference type="NCBIfam" id="NF006820">
    <property type="entry name" value="PRK09344.1-2"/>
    <property type="match status" value="1"/>
</dbReference>
<gene>
    <name evidence="10 11" type="primary">pckA</name>
    <name evidence="12" type="ORF">CLCOS_31210</name>
    <name evidence="11" type="ORF">WX73_00713</name>
</gene>
<proteinExistence type="inferred from homology"/>
<dbReference type="InterPro" id="IPR008210">
    <property type="entry name" value="PEP_carboxykinase_N"/>
</dbReference>
<keyword evidence="10" id="KW-0479">Metal-binding</keyword>
<dbReference type="CDD" id="cd00484">
    <property type="entry name" value="PEPCK_ATP"/>
    <property type="match status" value="1"/>
</dbReference>
<comment type="subcellular location">
    <subcellularLocation>
        <location evidence="10">Cytoplasm</location>
    </subcellularLocation>
</comment>
<feature type="binding site" evidence="10">
    <location>
        <position position="314"/>
    </location>
    <ligand>
        <name>substrate</name>
    </ligand>
</feature>
<feature type="binding site" evidence="10">
    <location>
        <position position="439"/>
    </location>
    <ligand>
        <name>ATP</name>
        <dbReference type="ChEBI" id="CHEBI:30616"/>
    </ligand>
</feature>
<dbReference type="NCBIfam" id="TIGR00224">
    <property type="entry name" value="pckA"/>
    <property type="match status" value="1"/>
</dbReference>
<evidence type="ECO:0000256" key="1">
    <source>
        <dbReference type="ARBA" id="ARBA00004742"/>
    </source>
</evidence>
<dbReference type="Gene3D" id="3.90.228.20">
    <property type="match status" value="1"/>
</dbReference>
<dbReference type="SUPFAM" id="SSF53795">
    <property type="entry name" value="PEP carboxykinase-like"/>
    <property type="match status" value="1"/>
</dbReference>
<comment type="pathway">
    <text evidence="1 10">Carbohydrate biosynthesis; gluconeogenesis.</text>
</comment>
<comment type="catalytic activity">
    <reaction evidence="9 10">
        <text>oxaloacetate + ATP = phosphoenolpyruvate + ADP + CO2</text>
        <dbReference type="Rhea" id="RHEA:18617"/>
        <dbReference type="ChEBI" id="CHEBI:16452"/>
        <dbReference type="ChEBI" id="CHEBI:16526"/>
        <dbReference type="ChEBI" id="CHEBI:30616"/>
        <dbReference type="ChEBI" id="CHEBI:58702"/>
        <dbReference type="ChEBI" id="CHEBI:456216"/>
        <dbReference type="EC" id="4.1.1.49"/>
    </reaction>
</comment>
<feature type="binding site" evidence="10">
    <location>
        <position position="188"/>
    </location>
    <ligand>
        <name>substrate</name>
    </ligand>
</feature>
<evidence type="ECO:0000313" key="14">
    <source>
        <dbReference type="Proteomes" id="UP000093694"/>
    </source>
</evidence>
<dbReference type="InterPro" id="IPR015994">
    <property type="entry name" value="PEPCK_ATP_CS"/>
</dbReference>
<dbReference type="Pfam" id="PF01293">
    <property type="entry name" value="PEPCK_ATP"/>
    <property type="match status" value="1"/>
</dbReference>
<evidence type="ECO:0000313" key="13">
    <source>
        <dbReference type="Proteomes" id="UP000077384"/>
    </source>
</evidence>
<evidence type="ECO:0000256" key="9">
    <source>
        <dbReference type="ARBA" id="ARBA00047371"/>
    </source>
</evidence>
<accession>A0A162NFG0</accession>
<dbReference type="GO" id="GO:0006094">
    <property type="term" value="P:gluconeogenesis"/>
    <property type="evidence" value="ECO:0007669"/>
    <property type="project" value="UniProtKB-UniRule"/>
</dbReference>
<keyword evidence="8 10" id="KW-0456">Lyase</keyword>
<keyword evidence="11" id="KW-0808">Transferase</keyword>
<dbReference type="InterPro" id="IPR001272">
    <property type="entry name" value="PEP_carboxykinase_ATP"/>
</dbReference>
<keyword evidence="6 10" id="KW-0210">Decarboxylase</keyword>
<feature type="binding site" evidence="10">
    <location>
        <position position="213"/>
    </location>
    <ligand>
        <name>Mn(2+)</name>
        <dbReference type="ChEBI" id="CHEBI:29035"/>
    </ligand>
</feature>
<feature type="binding site" evidence="10">
    <location>
        <position position="53"/>
    </location>
    <ligand>
        <name>substrate</name>
    </ligand>
</feature>
<comment type="function">
    <text evidence="10">Involved in the gluconeogenesis. Catalyzes the conversion of oxaloacetate (OAA) to phosphoenolpyruvate (PEP) through direct phosphoryl transfer between the nucleoside triphosphate and OAA.</text>
</comment>
<reference evidence="11 13" key="1">
    <citation type="journal article" date="2015" name="Biotechnol. Bioeng.">
        <title>Genome sequence and phenotypic characterization of Caulobacter segnis.</title>
        <authorList>
            <person name="Patel S."/>
            <person name="Fletcher B."/>
            <person name="Scott D.C."/>
            <person name="Ely B."/>
        </authorList>
    </citation>
    <scope>NUCLEOTIDE SEQUENCE [LARGE SCALE GENOMIC DNA]</scope>
    <source>
        <strain evidence="11 13">PS02</strain>
    </source>
</reference>
<name>A0A162NFG0_9CLOT</name>
<evidence type="ECO:0000256" key="10">
    <source>
        <dbReference type="HAMAP-Rule" id="MF_00453"/>
    </source>
</evidence>
<dbReference type="SUPFAM" id="SSF68923">
    <property type="entry name" value="PEP carboxykinase N-terminal domain"/>
    <property type="match status" value="1"/>
</dbReference>
<sequence>MNIDLSYLNINKYRNMYKNLSPSELTEFSIKRGEGFLSNKGALMINTGKYTGRSPKDRFIVNQESIKNKINWGNVNLSIEEDIFNKMYDKILNYISDKDIFVFDGFVGALKKYTLPIRVICERASQALFANQLFRRPTEEDLKCFTPEFNIISAPGFKAKGKEDGLNSDAFILVNFDKKIILIGGTSYSGEIKKSVFSVMNFLLPQKGVMPMHCSANIGQDNKTCLFFGLSGTGKTTLSADGERRLIGDDEHGWSNEGVFNFEGGCYAKTIRLDKEKESQIYNAIKFGTVVENVVADGNRVPDYNDARYTENTRAAYPINYIDNIEESGVGGNPETIIFLTADAFGVMPPISRLSKEAAMYHFMSGYTSKIAGTERGIIEPQATFSSCFGEPFMLMNPAVYAKLLGERIDKYNTQVYLVNTGWLSGGYGNGDRIKLSYTRAMIREALKGKFKDVEFVEHPVFKVMMPKRCPGVPDEILNPRNTWEDKEAYDETARKLALKFSKNFEKFKDVSEDIAKAGPEA</sequence>
<dbReference type="GO" id="GO:0005524">
    <property type="term" value="F:ATP binding"/>
    <property type="evidence" value="ECO:0007669"/>
    <property type="project" value="UniProtKB-UniRule"/>
</dbReference>
<keyword evidence="7 10" id="KW-0067">ATP-binding</keyword>
<dbReference type="PANTHER" id="PTHR30031">
    <property type="entry name" value="PHOSPHOENOLPYRUVATE CARBOXYKINASE ATP"/>
    <property type="match status" value="1"/>
</dbReference>
<feature type="binding site" evidence="10">
    <location>
        <position position="278"/>
    </location>
    <ligand>
        <name>ATP</name>
        <dbReference type="ChEBI" id="CHEBI:30616"/>
    </ligand>
</feature>
<dbReference type="Proteomes" id="UP000077384">
    <property type="component" value="Unassembled WGS sequence"/>
</dbReference>
<keyword evidence="10" id="KW-0963">Cytoplasm</keyword>
<dbReference type="GO" id="GO:0016301">
    <property type="term" value="F:kinase activity"/>
    <property type="evidence" value="ECO:0007669"/>
    <property type="project" value="UniProtKB-KW"/>
</dbReference>
<dbReference type="Gene3D" id="2.170.8.10">
    <property type="entry name" value="Phosphoenolpyruvate Carboxykinase, domain 2"/>
    <property type="match status" value="1"/>
</dbReference>
<feature type="binding site" evidence="10">
    <location>
        <position position="250"/>
    </location>
    <ligand>
        <name>Mn(2+)</name>
        <dbReference type="ChEBI" id="CHEBI:29035"/>
    </ligand>
</feature>
<dbReference type="GO" id="GO:0004612">
    <property type="term" value="F:phosphoenolpyruvate carboxykinase (ATP) activity"/>
    <property type="evidence" value="ECO:0007669"/>
    <property type="project" value="UniProtKB-UniRule"/>
</dbReference>
<reference evidence="12 14" key="2">
    <citation type="journal article" date="2016" name="Front. Microbiol.">
        <title>Industrial Acetogenic Biocatalysts: A Comparative Metabolic and Genomic Analysis.</title>
        <authorList>
            <person name="Bengelsdorf F."/>
            <person name="Poehlein A."/>
            <person name="Sonja S."/>
            <person name="Erz C."/>
            <person name="Hummel T."/>
            <person name="Hoffmeister S."/>
            <person name="Daniel R."/>
            <person name="Durre P."/>
        </authorList>
    </citation>
    <scope>NUCLEOTIDE SEQUENCE [LARGE SCALE GENOMIC DNA]</scope>
    <source>
        <strain evidence="12 14">PTA-10522</strain>
    </source>
</reference>
<dbReference type="RefSeq" id="WP_063601411.1">
    <property type="nucleotide sequence ID" value="NZ_LITQ01000017.1"/>
</dbReference>
<evidence type="ECO:0000256" key="3">
    <source>
        <dbReference type="ARBA" id="ARBA00012363"/>
    </source>
</evidence>
<comment type="cofactor">
    <cofactor evidence="10">
        <name>Mn(2+)</name>
        <dbReference type="ChEBI" id="CHEBI:29035"/>
    </cofactor>
    <text evidence="10">Binds 1 Mn(2+) ion per subunit.</text>
</comment>
<dbReference type="PROSITE" id="PS00532">
    <property type="entry name" value="PEPCK_ATP"/>
    <property type="match status" value="1"/>
</dbReference>
<feature type="binding site" evidence="10">
    <location>
        <position position="194"/>
    </location>
    <ligand>
        <name>substrate</name>
    </ligand>
</feature>
<dbReference type="Proteomes" id="UP000093694">
    <property type="component" value="Unassembled WGS sequence"/>
</dbReference>
<dbReference type="InterPro" id="IPR013035">
    <property type="entry name" value="PEP_carboxykinase_C"/>
</dbReference>
<evidence type="ECO:0000313" key="11">
    <source>
        <dbReference type="EMBL" id="OAA92829.1"/>
    </source>
</evidence>
<evidence type="ECO:0000256" key="2">
    <source>
        <dbReference type="ARBA" id="ARBA00006052"/>
    </source>
</evidence>
<comment type="caution">
    <text evidence="11">The sequence shown here is derived from an EMBL/GenBank/DDBJ whole genome shotgun (WGS) entry which is preliminary data.</text>
</comment>
<dbReference type="GO" id="GO:0046872">
    <property type="term" value="F:metal ion binding"/>
    <property type="evidence" value="ECO:0007669"/>
    <property type="project" value="UniProtKB-KW"/>
</dbReference>
<dbReference type="NCBIfam" id="NF006821">
    <property type="entry name" value="PRK09344.1-3"/>
    <property type="match status" value="1"/>
</dbReference>
<dbReference type="Gene3D" id="3.40.449.10">
    <property type="entry name" value="Phosphoenolpyruvate Carboxykinase, domain 1"/>
    <property type="match status" value="1"/>
</dbReference>
<keyword evidence="10" id="KW-0464">Manganese</keyword>
<dbReference type="EMBL" id="LITQ01000017">
    <property type="protein sequence ID" value="OAA92829.1"/>
    <property type="molecule type" value="Genomic_DNA"/>
</dbReference>
<keyword evidence="14" id="KW-1185">Reference proteome</keyword>
<evidence type="ECO:0000313" key="12">
    <source>
        <dbReference type="EMBL" id="OBR92126.1"/>
    </source>
</evidence>
<dbReference type="PIRSF" id="PIRSF006294">
    <property type="entry name" value="PEP_crbxkin"/>
    <property type="match status" value="1"/>
</dbReference>
<evidence type="ECO:0000256" key="8">
    <source>
        <dbReference type="ARBA" id="ARBA00023239"/>
    </source>
</evidence>
<feature type="binding site" evidence="10">
    <location>
        <position position="194"/>
    </location>
    <ligand>
        <name>Mn(2+)</name>
        <dbReference type="ChEBI" id="CHEBI:29035"/>
    </ligand>
</feature>
<evidence type="ECO:0000256" key="7">
    <source>
        <dbReference type="ARBA" id="ARBA00022840"/>
    </source>
</evidence>
<dbReference type="GO" id="GO:0005829">
    <property type="term" value="C:cytosol"/>
    <property type="evidence" value="ECO:0007669"/>
    <property type="project" value="TreeGrafter"/>
</dbReference>
<dbReference type="UniPathway" id="UPA00138"/>
<evidence type="ECO:0000256" key="4">
    <source>
        <dbReference type="ARBA" id="ARBA00022432"/>
    </source>
</evidence>
<dbReference type="EC" id="4.1.1.49" evidence="3 10"/>
<dbReference type="PANTHER" id="PTHR30031:SF0">
    <property type="entry name" value="PHOSPHOENOLPYRUVATE CARBOXYKINASE (ATP)"/>
    <property type="match status" value="1"/>
</dbReference>
<keyword evidence="4 10" id="KW-0312">Gluconeogenesis</keyword>
<dbReference type="EMBL" id="LROR01000061">
    <property type="protein sequence ID" value="OBR92126.1"/>
    <property type="molecule type" value="Genomic_DNA"/>
</dbReference>
<evidence type="ECO:0000256" key="5">
    <source>
        <dbReference type="ARBA" id="ARBA00022741"/>
    </source>
</evidence>
<keyword evidence="11" id="KW-0670">Pyruvate</keyword>
<keyword evidence="5 10" id="KW-0547">Nucleotide-binding</keyword>
<protein>
    <recommendedName>
        <fullName evidence="3 10">Phosphoenolpyruvate carboxykinase (ATP)</fullName>
        <shortName evidence="10">PCK</shortName>
        <shortName evidence="10">PEP carboxykinase</shortName>
        <shortName evidence="10">PEPCK</shortName>
        <ecNumber evidence="3 10">4.1.1.49</ecNumber>
    </recommendedName>
</protein>
<evidence type="ECO:0000256" key="6">
    <source>
        <dbReference type="ARBA" id="ARBA00022793"/>
    </source>
</evidence>
<feature type="binding site" evidence="10">
    <location>
        <position position="213"/>
    </location>
    <ligand>
        <name>ATP</name>
        <dbReference type="ChEBI" id="CHEBI:30616"/>
    </ligand>
</feature>
<feature type="binding site" evidence="10">
    <location>
        <position position="194"/>
    </location>
    <ligand>
        <name>ATP</name>
        <dbReference type="ChEBI" id="CHEBI:30616"/>
    </ligand>
</feature>
<organism evidence="11 13">
    <name type="scientific">Clostridium coskatii</name>
    <dbReference type="NCBI Taxonomy" id="1705578"/>
    <lineage>
        <taxon>Bacteria</taxon>
        <taxon>Bacillati</taxon>
        <taxon>Bacillota</taxon>
        <taxon>Clostridia</taxon>
        <taxon>Eubacteriales</taxon>
        <taxon>Clostridiaceae</taxon>
        <taxon>Clostridium</taxon>
    </lineage>
</organism>
<dbReference type="PATRIC" id="fig|1705578.3.peg.1098"/>
<comment type="similarity">
    <text evidence="2 10">Belongs to the phosphoenolpyruvate carboxykinase (ATP) family.</text>
</comment>
<dbReference type="AlphaFoldDB" id="A0A162NFG0"/>
<dbReference type="HAMAP" id="MF_00453">
    <property type="entry name" value="PEPCK_ATP"/>
    <property type="match status" value="1"/>
</dbReference>